<dbReference type="RefSeq" id="WP_219797322.1">
    <property type="nucleotide sequence ID" value="NZ_CP080095.1"/>
</dbReference>
<evidence type="ECO:0000256" key="1">
    <source>
        <dbReference type="SAM" id="Phobius"/>
    </source>
</evidence>
<gene>
    <name evidence="2" type="ORF">KZJ38_16810</name>
</gene>
<sequence length="83" mass="9155">MVARYVHSNFWFAVTHRSSSGAALLQMSPVAGGILADYFYSTSSDPEAVAHSLIPVISLHKRIAVAFIYSMPFILMTFPGYLE</sequence>
<organism evidence="2 3">
    <name type="scientific">Paraburkholderia edwinii</name>
    <dbReference type="NCBI Taxonomy" id="2861782"/>
    <lineage>
        <taxon>Bacteria</taxon>
        <taxon>Pseudomonadati</taxon>
        <taxon>Pseudomonadota</taxon>
        <taxon>Betaproteobacteria</taxon>
        <taxon>Burkholderiales</taxon>
        <taxon>Burkholderiaceae</taxon>
        <taxon>Paraburkholderia</taxon>
    </lineage>
</organism>
<keyword evidence="3" id="KW-1185">Reference proteome</keyword>
<feature type="transmembrane region" description="Helical" evidence="1">
    <location>
        <begin position="63"/>
        <end position="82"/>
    </location>
</feature>
<evidence type="ECO:0000313" key="3">
    <source>
        <dbReference type="Proteomes" id="UP000826462"/>
    </source>
</evidence>
<proteinExistence type="predicted"/>
<protein>
    <submittedName>
        <fullName evidence="2">Uncharacterized protein</fullName>
    </submittedName>
</protein>
<reference evidence="2 3" key="1">
    <citation type="submission" date="2021-07" db="EMBL/GenBank/DDBJ databases">
        <title>Paraburkholderia edwinii protects Aspergillus sp. from phenazines by acting as a toxin sponge.</title>
        <authorList>
            <person name="Dahlstrom K.M."/>
            <person name="Newman D.K."/>
        </authorList>
    </citation>
    <scope>NUCLEOTIDE SEQUENCE [LARGE SCALE GENOMIC DNA]</scope>
    <source>
        <strain evidence="2 3">Pe01</strain>
    </source>
</reference>
<name>A0ABX8UGC7_9BURK</name>
<dbReference type="Proteomes" id="UP000826462">
    <property type="component" value="Chromosome 1"/>
</dbReference>
<keyword evidence="1" id="KW-0472">Membrane</keyword>
<keyword evidence="1" id="KW-1133">Transmembrane helix</keyword>
<evidence type="ECO:0000313" key="2">
    <source>
        <dbReference type="EMBL" id="QYD67950.1"/>
    </source>
</evidence>
<accession>A0ABX8UGC7</accession>
<dbReference type="EMBL" id="CP080095">
    <property type="protein sequence ID" value="QYD67950.1"/>
    <property type="molecule type" value="Genomic_DNA"/>
</dbReference>
<keyword evidence="1" id="KW-0812">Transmembrane</keyword>